<accession>A0AA88LEH9</accession>
<name>A0AA88LEH9_CHASR</name>
<dbReference type="Proteomes" id="UP001187415">
    <property type="component" value="Unassembled WGS sequence"/>
</dbReference>
<dbReference type="EMBL" id="JAUPFM010000121">
    <property type="protein sequence ID" value="KAK2812683.1"/>
    <property type="molecule type" value="Genomic_DNA"/>
</dbReference>
<organism evidence="2 3">
    <name type="scientific">Channa striata</name>
    <name type="common">Snakehead murrel</name>
    <name type="synonym">Ophicephalus striatus</name>
    <dbReference type="NCBI Taxonomy" id="64152"/>
    <lineage>
        <taxon>Eukaryota</taxon>
        <taxon>Metazoa</taxon>
        <taxon>Chordata</taxon>
        <taxon>Craniata</taxon>
        <taxon>Vertebrata</taxon>
        <taxon>Euteleostomi</taxon>
        <taxon>Actinopterygii</taxon>
        <taxon>Neopterygii</taxon>
        <taxon>Teleostei</taxon>
        <taxon>Neoteleostei</taxon>
        <taxon>Acanthomorphata</taxon>
        <taxon>Anabantaria</taxon>
        <taxon>Anabantiformes</taxon>
        <taxon>Channoidei</taxon>
        <taxon>Channidae</taxon>
        <taxon>Channa</taxon>
    </lineage>
</organism>
<feature type="region of interest" description="Disordered" evidence="1">
    <location>
        <begin position="1"/>
        <end position="30"/>
    </location>
</feature>
<evidence type="ECO:0000256" key="1">
    <source>
        <dbReference type="SAM" id="MobiDB-lite"/>
    </source>
</evidence>
<evidence type="ECO:0000313" key="3">
    <source>
        <dbReference type="Proteomes" id="UP001187415"/>
    </source>
</evidence>
<protein>
    <submittedName>
        <fullName evidence="2">Uncharacterized protein</fullName>
    </submittedName>
</protein>
<dbReference type="AlphaFoldDB" id="A0AA88LEH9"/>
<proteinExistence type="predicted"/>
<evidence type="ECO:0000313" key="2">
    <source>
        <dbReference type="EMBL" id="KAK2812683.1"/>
    </source>
</evidence>
<keyword evidence="3" id="KW-1185">Reference proteome</keyword>
<comment type="caution">
    <text evidence="2">The sequence shown here is derived from an EMBL/GenBank/DDBJ whole genome shotgun (WGS) entry which is preliminary data.</text>
</comment>
<reference evidence="2" key="1">
    <citation type="submission" date="2023-07" db="EMBL/GenBank/DDBJ databases">
        <title>Chromosome-level Genome Assembly of Striped Snakehead (Channa striata).</title>
        <authorList>
            <person name="Liu H."/>
        </authorList>
    </citation>
    <scope>NUCLEOTIDE SEQUENCE</scope>
    <source>
        <strain evidence="2">Gz</strain>
        <tissue evidence="2">Muscle</tissue>
    </source>
</reference>
<gene>
    <name evidence="2" type="ORF">Q5P01_000984</name>
</gene>
<sequence length="206" mass="22763">MRVGIDSGVERTPPPNRKVNHTPNSSSDMLGDLERSRQHVVGIPTSGLPFTPERPASHGPRSERVNIALLSAERRALYAFRCSACAPFAEHSNQANAKSAAPVTSMSWRGICSEPPTPKSRPPQELRELALWADDMNTITDHAAAIITTHDRLSHQTEARTDPVVVFHQPVVVFLKQIRGYLIPTASPRRRPIRRCPTPGSDRSRS</sequence>